<dbReference type="Proteomes" id="UP000437068">
    <property type="component" value="Unassembled WGS sequence"/>
</dbReference>
<evidence type="ECO:0000313" key="2">
    <source>
        <dbReference type="EMBL" id="KAE9289179.1"/>
    </source>
</evidence>
<reference evidence="2 3" key="1">
    <citation type="submission" date="2018-08" db="EMBL/GenBank/DDBJ databases">
        <title>Genomic investigation of the strawberry pathogen Phytophthora fragariae indicates pathogenicity is determined by transcriptional variation in three key races.</title>
        <authorList>
            <person name="Adams T.M."/>
            <person name="Armitage A.D."/>
            <person name="Sobczyk M.K."/>
            <person name="Bates H.J."/>
            <person name="Dunwell J.M."/>
            <person name="Nellist C.F."/>
            <person name="Harrison R.J."/>
        </authorList>
    </citation>
    <scope>NUCLEOTIDE SEQUENCE [LARGE SCALE GENOMIC DNA]</scope>
    <source>
        <strain evidence="2 3">A4</strain>
        <strain evidence="1 4">ONT-3</strain>
    </source>
</reference>
<proteinExistence type="predicted"/>
<organism evidence="2 3">
    <name type="scientific">Phytophthora fragariae</name>
    <dbReference type="NCBI Taxonomy" id="53985"/>
    <lineage>
        <taxon>Eukaryota</taxon>
        <taxon>Sar</taxon>
        <taxon>Stramenopiles</taxon>
        <taxon>Oomycota</taxon>
        <taxon>Peronosporomycetes</taxon>
        <taxon>Peronosporales</taxon>
        <taxon>Peronosporaceae</taxon>
        <taxon>Phytophthora</taxon>
    </lineage>
</organism>
<gene>
    <name evidence="2" type="ORF">PF001_g20166</name>
    <name evidence="1" type="ORF">PF010_g20469</name>
</gene>
<evidence type="ECO:0000313" key="1">
    <source>
        <dbReference type="EMBL" id="KAE9085400.1"/>
    </source>
</evidence>
<dbReference type="AlphaFoldDB" id="A0A6A4CEW5"/>
<evidence type="ECO:0000313" key="4">
    <source>
        <dbReference type="Proteomes" id="UP000488956"/>
    </source>
</evidence>
<dbReference type="Proteomes" id="UP000488956">
    <property type="component" value="Unassembled WGS sequence"/>
</dbReference>
<dbReference type="EMBL" id="QXFX01001746">
    <property type="protein sequence ID" value="KAE9085400.1"/>
    <property type="molecule type" value="Genomic_DNA"/>
</dbReference>
<comment type="caution">
    <text evidence="2">The sequence shown here is derived from an EMBL/GenBank/DDBJ whole genome shotgun (WGS) entry which is preliminary data.</text>
</comment>
<evidence type="ECO:0000313" key="3">
    <source>
        <dbReference type="Proteomes" id="UP000437068"/>
    </source>
</evidence>
<accession>A0A6A4CEW5</accession>
<name>A0A6A4CEW5_9STRA</name>
<protein>
    <submittedName>
        <fullName evidence="2">Uncharacterized protein</fullName>
    </submittedName>
</protein>
<sequence length="118" mass="13090">MLEGGSEKVLVVFEAQVTHDIVPGAFRFASSHGICVDGGSLKEYSTGDYHCCTCAYAAWVPCEGVPEPLRRLLANFSFCTAFAWKRAVKRNTWIHYVCSSVNTIFNQCVLVHNQARPC</sequence>
<dbReference type="EMBL" id="QXGE01001712">
    <property type="protein sequence ID" value="KAE9289179.1"/>
    <property type="molecule type" value="Genomic_DNA"/>
</dbReference>